<keyword evidence="11" id="KW-1185">Reference proteome</keyword>
<dbReference type="RefSeq" id="XP_067924485.1">
    <property type="nucleotide sequence ID" value="XM_068063540.1"/>
</dbReference>
<feature type="compositionally biased region" description="Basic and acidic residues" evidence="7">
    <location>
        <begin position="301"/>
        <end position="327"/>
    </location>
</feature>
<feature type="region of interest" description="Disordered" evidence="7">
    <location>
        <begin position="1292"/>
        <end position="1355"/>
    </location>
</feature>
<dbReference type="InterPro" id="IPR001412">
    <property type="entry name" value="aa-tRNA-synth_I_CS"/>
</dbReference>
<dbReference type="InterPro" id="IPR008925">
    <property type="entry name" value="aa_tRNA-synth_I_cd-bd_sf"/>
</dbReference>
<feature type="compositionally biased region" description="Basic and acidic residues" evidence="7">
    <location>
        <begin position="397"/>
        <end position="412"/>
    </location>
</feature>
<comment type="similarity">
    <text evidence="1">Belongs to the class-I aminoacyl-tRNA synthetase family. Glutamate--tRNA ligase type 1 subfamily.</text>
</comment>
<feature type="region of interest" description="Disordered" evidence="7">
    <location>
        <begin position="300"/>
        <end position="332"/>
    </location>
</feature>
<reference evidence="10 11" key="1">
    <citation type="journal article" date="2017" name="Int. J. Parasitol.">
        <title>The genome of the protozoan parasite Cystoisospora suis and a reverse vaccinology approach to identify vaccine candidates.</title>
        <authorList>
            <person name="Palmieri N."/>
            <person name="Shrestha A."/>
            <person name="Ruttkowski B."/>
            <person name="Beck T."/>
            <person name="Vogl C."/>
            <person name="Tomley F."/>
            <person name="Blake D.P."/>
            <person name="Joachim A."/>
        </authorList>
    </citation>
    <scope>NUCLEOTIDE SEQUENCE [LARGE SCALE GENOMIC DNA]</scope>
    <source>
        <strain evidence="10 11">Wien I</strain>
    </source>
</reference>
<feature type="region of interest" description="Disordered" evidence="7">
    <location>
        <begin position="1628"/>
        <end position="1685"/>
    </location>
</feature>
<gene>
    <name evidence="10" type="ORF">CSUI_003342</name>
</gene>
<feature type="region of interest" description="Disordered" evidence="7">
    <location>
        <begin position="1548"/>
        <end position="1595"/>
    </location>
</feature>
<dbReference type="EMBL" id="MIGC01001463">
    <property type="protein sequence ID" value="PHJ22808.1"/>
    <property type="molecule type" value="Genomic_DNA"/>
</dbReference>
<comment type="caution">
    <text evidence="10">The sequence shown here is derived from an EMBL/GenBank/DDBJ whole genome shotgun (WGS) entry which is preliminary data.</text>
</comment>
<evidence type="ECO:0000313" key="11">
    <source>
        <dbReference type="Proteomes" id="UP000221165"/>
    </source>
</evidence>
<feature type="compositionally biased region" description="Basic and acidic residues" evidence="7">
    <location>
        <begin position="479"/>
        <end position="508"/>
    </location>
</feature>
<evidence type="ECO:0000256" key="6">
    <source>
        <dbReference type="ARBA" id="ARBA00023146"/>
    </source>
</evidence>
<keyword evidence="4" id="KW-0067">ATP-binding</keyword>
<feature type="compositionally biased region" description="Polar residues" evidence="7">
    <location>
        <begin position="891"/>
        <end position="908"/>
    </location>
</feature>
<dbReference type="InterPro" id="IPR000924">
    <property type="entry name" value="Glu/Gln-tRNA-synth"/>
</dbReference>
<evidence type="ECO:0000256" key="2">
    <source>
        <dbReference type="ARBA" id="ARBA00022598"/>
    </source>
</evidence>
<keyword evidence="6" id="KW-0030">Aminoacyl-tRNA synthetase</keyword>
<feature type="compositionally biased region" description="Polar residues" evidence="7">
    <location>
        <begin position="1858"/>
        <end position="1869"/>
    </location>
</feature>
<keyword evidence="8" id="KW-0732">Signal</keyword>
<dbReference type="InterPro" id="IPR020058">
    <property type="entry name" value="Glu/Gln-tRNA-synth_Ib_cat-dom"/>
</dbReference>
<dbReference type="InterPro" id="IPR020751">
    <property type="entry name" value="aa-tRNA-synth_I_codon-bd_sub2"/>
</dbReference>
<feature type="region of interest" description="Disordered" evidence="7">
    <location>
        <begin position="1022"/>
        <end position="1041"/>
    </location>
</feature>
<feature type="compositionally biased region" description="Low complexity" evidence="7">
    <location>
        <begin position="925"/>
        <end position="935"/>
    </location>
</feature>
<evidence type="ECO:0000256" key="5">
    <source>
        <dbReference type="ARBA" id="ARBA00022917"/>
    </source>
</evidence>
<feature type="region of interest" description="Disordered" evidence="7">
    <location>
        <begin position="980"/>
        <end position="1000"/>
    </location>
</feature>
<dbReference type="InterPro" id="IPR020061">
    <property type="entry name" value="Glu_tRNA_lig_a-bdl"/>
</dbReference>
<dbReference type="Gene3D" id="3.40.50.620">
    <property type="entry name" value="HUPs"/>
    <property type="match status" value="3"/>
</dbReference>
<dbReference type="GeneID" id="94426751"/>
<keyword evidence="3" id="KW-0547">Nucleotide-binding</keyword>
<feature type="chain" id="PRO_5012858295" evidence="8">
    <location>
        <begin position="29"/>
        <end position="1942"/>
    </location>
</feature>
<feature type="region of interest" description="Disordered" evidence="7">
    <location>
        <begin position="1246"/>
        <end position="1273"/>
    </location>
</feature>
<evidence type="ECO:0000256" key="8">
    <source>
        <dbReference type="SAM" id="SignalP"/>
    </source>
</evidence>
<feature type="compositionally biased region" description="Basic and acidic residues" evidence="7">
    <location>
        <begin position="1764"/>
        <end position="1775"/>
    </location>
</feature>
<proteinExistence type="inferred from homology"/>
<feature type="domain" description="Glutamyl/glutaminyl-tRNA synthetase class Ib catalytic" evidence="9">
    <location>
        <begin position="614"/>
        <end position="762"/>
    </location>
</feature>
<dbReference type="InterPro" id="IPR014729">
    <property type="entry name" value="Rossmann-like_a/b/a_fold"/>
</dbReference>
<feature type="compositionally biased region" description="Basic and acidic residues" evidence="7">
    <location>
        <begin position="1814"/>
        <end position="1827"/>
    </location>
</feature>
<dbReference type="PROSITE" id="PS00178">
    <property type="entry name" value="AA_TRNA_LIGASE_I"/>
    <property type="match status" value="1"/>
</dbReference>
<dbReference type="SUPFAM" id="SSF52374">
    <property type="entry name" value="Nucleotidylyl transferase"/>
    <property type="match status" value="2"/>
</dbReference>
<evidence type="ECO:0000256" key="4">
    <source>
        <dbReference type="ARBA" id="ARBA00022840"/>
    </source>
</evidence>
<accession>A0A2C6L4N7</accession>
<evidence type="ECO:0000256" key="1">
    <source>
        <dbReference type="ARBA" id="ARBA00007894"/>
    </source>
</evidence>
<feature type="compositionally biased region" description="Basic and acidic residues" evidence="7">
    <location>
        <begin position="1656"/>
        <end position="1667"/>
    </location>
</feature>
<protein>
    <submittedName>
        <fullName evidence="10">Trna ligase class i (E and q) catalytic domain-containing protein</fullName>
    </submittedName>
</protein>
<feature type="compositionally biased region" description="Basic and acidic residues" evidence="7">
    <location>
        <begin position="1332"/>
        <end position="1344"/>
    </location>
</feature>
<dbReference type="GO" id="GO:0000049">
    <property type="term" value="F:tRNA binding"/>
    <property type="evidence" value="ECO:0007669"/>
    <property type="project" value="InterPro"/>
</dbReference>
<dbReference type="PANTHER" id="PTHR43311">
    <property type="entry name" value="GLUTAMATE--TRNA LIGASE"/>
    <property type="match status" value="1"/>
</dbReference>
<feature type="compositionally biased region" description="Basic and acidic residues" evidence="7">
    <location>
        <begin position="878"/>
        <end position="890"/>
    </location>
</feature>
<feature type="domain" description="Glutamyl/glutaminyl-tRNA synthetase class Ib catalytic" evidence="9">
    <location>
        <begin position="819"/>
        <end position="905"/>
    </location>
</feature>
<feature type="compositionally biased region" description="Polar residues" evidence="7">
    <location>
        <begin position="1638"/>
        <end position="1655"/>
    </location>
</feature>
<name>A0A2C6L4N7_9APIC</name>
<dbReference type="PRINTS" id="PR00987">
    <property type="entry name" value="TRNASYNTHGLU"/>
</dbReference>
<feature type="compositionally biased region" description="Acidic residues" evidence="7">
    <location>
        <begin position="419"/>
        <end position="438"/>
    </location>
</feature>
<keyword evidence="5" id="KW-0648">Protein biosynthesis</keyword>
<sequence length="1942" mass="213879">MSRPGPLHVLLFFSLFVIPLFLSTPSHCLSLSSWARAGRFRGEQSRIASRSSPISFSSSSLLESAASSRSAPLKVFSLEPFGSPADVSPKALSHPLLCFLLDNRLWFSFSSELSSHPSFSTYDEAVSCVRSSSSSSSSPSFTRPLDPLFSPSRRISSCLSFLLPSAPLFLSARSSVIVLQRPPTSSPCLPPSFAQLPFPASSRISVFFSAQRRRASAIHYFSPFCEIFSPLPSSRSSSSSLPTACCSPASEGSESFSIKHAGSICSLREARGFHPQKPRSTDSQSSFSFTFPSWVGLLEGAETKGEGEERERDRSKVEVYGEGKEASSDQAMIGQLAREEREQERLQDESRKVCSDSEQLCENEGRVVTRFAPSPTGPLHVGGARIALFNYLFTRQSRETEGGCSPRERERPSGGSEGFEGEEEEEGLREQDDVGTEQESERQRKEPDAAGDLKVSRQERSAAKGTKKRRKRNEEEGEERSRATEVKNNVREEQEGEEQKEVEHEGDLGRPSAGERICEGRVQRLSNSHSDEVLTFPSRAIERMQCTSSVASFAGKGEDRRGCRCDLSKVSWKKEESEKVSLTQTPTGTAGEKSSKAGLGRGFRSSSSSPPAAAFILRIEDTDERRYEGDRSVVALLRDLRWLGIRWDEGPDVGGAVGPYKQSQRRALYSSMGRCLLEQGYLYPCFCAPADLLRLRESCVEAGQQPRYDGRCRELTPEEISVRLTQAEKNDSSFTLRFRIPRERPFVVVEDVLRGPVSFSTSSALSDFICFRRVSLSQPFEENDARTDSSLRRSVSGSSLSASSPHCRASWVRRARLEGPVYNFCAAVDDYAMGVTHVIRGGDHLINTANQVLLFGAFGTPRPPRYCHTGLLLTAEGRKVSKRTMSEKAEASSSANTGDSQPPSQSANMRPGEALEKQRTERVSVSDVCSSINSSTTRGIPVSGGELELVNTRCSETVQARRTEDEDRHKHDELFPSHTQAVDSRANSGVTPLASEGTSHDQLLTHEGERLRNDHQASIVSDVLAKEKDGGGSRRRIRSHPVGKLFDISRKVTSSDNNSRVREASKERMPELTEAICNIRDKEGRGQTLGSIVNLPPAPEKELISSKRTTRVSSKGSNAREDCIVPSRHQAGGAHTVEGLRRQGYSPEAVVLFLSGLHEKTLEVSELPRLFDLSKVGTGGVVFDETLLQHIHFKLIRQKIEKKDEAFLLRHFASLLSSAVFFPHDEHDGAPPFEHIQETASFSLSTSHDSPFAVQRTRSSHPRGSACSGNEGRDTPLFFSSRLLERLFGHDLGDHQSSGRDRAATAPSPVVRASVSEESCGITSPSTRRRGLRDGSEETGDREGGGSGFGKKSTHSHVFSEDLALHKGPCCGQGNEGWKPLQDSEKLHVPKDLADPVGPKVPAEALGSVPRPLLRGRTEVISSSPQQAVVSPSVSGGFKGRERNEVNQQREVKEFLVHAATLLLPQHLTPVDTLNGFMYMLQSNHDALLEKLRPTLDSPCKNEVSEIGIPSCCQRKANEERVTDAALEAILADVTGFAEVVKFLQYGTNNAGDSRGGENKINGLDGHHSSQKATSHTAEAPPALPRSSSSTSRDFTEDEIYDQDVTGNPSPSTSRVAVPALHAFIQREREVKRRKGQSRLSSLPASENEQATTETILERSKDTRNEENDLNNERVVASEPRSEDMVKESDEKKIFETWVSACAAELNMPRRKVLKLLRLSLTGRLEGPPLWKLLLLLEKAETARIPRSCDLTRCRSVAFGHRVSSRDSEKKRKEISASSQLQNESHKVESTGTMQVERGKVSTSVHCIETKSVQYDREGATTDRGLRPPEISYSSEQGMEPRAGKDFFPALAEESLSQRRNLTAESASSDAERAKRQRLSSVSKGSQDSAARREELRSGGSSDDQYEEPSCDILPLHYDTLEDRLLQVQQLIHLFETHGLLS</sequence>
<feature type="compositionally biased region" description="Basic and acidic residues" evidence="7">
    <location>
        <begin position="439"/>
        <end position="448"/>
    </location>
</feature>
<feature type="compositionally biased region" description="Low complexity" evidence="7">
    <location>
        <begin position="1422"/>
        <end position="1435"/>
    </location>
</feature>
<keyword evidence="2 10" id="KW-0436">Ligase</keyword>
<feature type="region of interest" description="Disordered" evidence="7">
    <location>
        <begin position="1390"/>
        <end position="1440"/>
    </location>
</feature>
<feature type="compositionally biased region" description="Polar residues" evidence="7">
    <location>
        <begin position="1879"/>
        <end position="1889"/>
    </location>
</feature>
<feature type="region of interest" description="Disordered" evidence="7">
    <location>
        <begin position="397"/>
        <end position="516"/>
    </location>
</feature>
<dbReference type="VEuPathDB" id="ToxoDB:CSUI_003342"/>
<evidence type="ECO:0000313" key="10">
    <source>
        <dbReference type="EMBL" id="PHJ22808.1"/>
    </source>
</evidence>
<feature type="region of interest" description="Disordered" evidence="7">
    <location>
        <begin position="878"/>
        <end position="944"/>
    </location>
</feature>
<dbReference type="InterPro" id="IPR049940">
    <property type="entry name" value="GluQ/Sye"/>
</dbReference>
<feature type="compositionally biased region" description="Basic and acidic residues" evidence="7">
    <location>
        <begin position="1292"/>
        <end position="1303"/>
    </location>
</feature>
<dbReference type="SUPFAM" id="SSF48163">
    <property type="entry name" value="An anticodon-binding domain of class I aminoacyl-tRNA synthetases"/>
    <property type="match status" value="1"/>
</dbReference>
<dbReference type="GO" id="GO:0004818">
    <property type="term" value="F:glutamate-tRNA ligase activity"/>
    <property type="evidence" value="ECO:0007669"/>
    <property type="project" value="TreeGrafter"/>
</dbReference>
<feature type="signal peptide" evidence="8">
    <location>
        <begin position="1"/>
        <end position="28"/>
    </location>
</feature>
<dbReference type="PANTHER" id="PTHR43311:SF2">
    <property type="entry name" value="GLUTAMATE--TRNA LIGASE, MITOCHONDRIAL-RELATED"/>
    <property type="match status" value="1"/>
</dbReference>
<evidence type="ECO:0000256" key="7">
    <source>
        <dbReference type="SAM" id="MobiDB-lite"/>
    </source>
</evidence>
<feature type="compositionally biased region" description="Basic and acidic residues" evidence="7">
    <location>
        <begin position="913"/>
        <end position="924"/>
    </location>
</feature>
<dbReference type="OrthoDB" id="354896at2759"/>
<feature type="region of interest" description="Disordered" evidence="7">
    <location>
        <begin position="1858"/>
        <end position="1909"/>
    </location>
</feature>
<feature type="domain" description="Glutamyl/glutaminyl-tRNA synthetase class Ib catalytic" evidence="9">
    <location>
        <begin position="367"/>
        <end position="397"/>
    </location>
</feature>
<evidence type="ECO:0000259" key="9">
    <source>
        <dbReference type="Pfam" id="PF00749"/>
    </source>
</evidence>
<dbReference type="Pfam" id="PF00749">
    <property type="entry name" value="tRNA-synt_1c"/>
    <property type="match status" value="3"/>
</dbReference>
<dbReference type="Gene3D" id="1.10.1160.10">
    <property type="entry name" value="Glutamyl-trna Synthetase, Domain 2"/>
    <property type="match status" value="1"/>
</dbReference>
<dbReference type="Gene3D" id="1.10.10.350">
    <property type="match status" value="1"/>
</dbReference>
<dbReference type="GO" id="GO:0005524">
    <property type="term" value="F:ATP binding"/>
    <property type="evidence" value="ECO:0007669"/>
    <property type="project" value="UniProtKB-KW"/>
</dbReference>
<evidence type="ECO:0000256" key="3">
    <source>
        <dbReference type="ARBA" id="ARBA00022741"/>
    </source>
</evidence>
<feature type="region of interest" description="Disordered" evidence="7">
    <location>
        <begin position="577"/>
        <end position="606"/>
    </location>
</feature>
<dbReference type="Proteomes" id="UP000221165">
    <property type="component" value="Unassembled WGS sequence"/>
</dbReference>
<feature type="region of interest" description="Disordered" evidence="7">
    <location>
        <begin position="1762"/>
        <end position="1843"/>
    </location>
</feature>
<organism evidence="10 11">
    <name type="scientific">Cystoisospora suis</name>
    <dbReference type="NCBI Taxonomy" id="483139"/>
    <lineage>
        <taxon>Eukaryota</taxon>
        <taxon>Sar</taxon>
        <taxon>Alveolata</taxon>
        <taxon>Apicomplexa</taxon>
        <taxon>Conoidasida</taxon>
        <taxon>Coccidia</taxon>
        <taxon>Eucoccidiorida</taxon>
        <taxon>Eimeriorina</taxon>
        <taxon>Sarcocystidae</taxon>
        <taxon>Cystoisospora</taxon>
    </lineage>
</organism>
<dbReference type="GO" id="GO:0006424">
    <property type="term" value="P:glutamyl-tRNA aminoacylation"/>
    <property type="evidence" value="ECO:0007669"/>
    <property type="project" value="TreeGrafter"/>
</dbReference>